<dbReference type="CDD" id="cd00567">
    <property type="entry name" value="ACAD"/>
    <property type="match status" value="1"/>
</dbReference>
<evidence type="ECO:0000259" key="7">
    <source>
        <dbReference type="Pfam" id="PF02770"/>
    </source>
</evidence>
<sequence>MIKRRYTPIPKELSAPCADDLIAWLRSYAERRVNSRLIDERRCIPPYVVLDFANHGLLGVQVERKYGGLGLSNRDIARILEQVAAIDLGLGAWLTTSIFPGIRPIATFASEPLKNDILPQLARGRILGAYAQTEVGAGSDFTKISAKAVPTAGGGWKISGDKVWIGNGSWSGVMTVMAKVCNSEGDPADMAAFAVRTEQPGVVMGEELLSMGMRGMVQSKIHLRDVHVERSQLLGNLDDGVLVGVDSMMLTRFALGACAVGSMKRCLQLMNRFATRRSIGAGRLSDNPIYCTYLGELVAKTAAADALLYTVADLLDSDSAVPLEAFVACKMVSSEFLWEAADRLVQVLGARGYDEANLAPQILRDARVFRIFEGTTEVLADFLGSRGLVEESSGVYGFLRNELASPEVADKVASCLSELRVATLSPRAQTTGNASHSWRCALAGDVVAWAFLVASLNRRPSGTQPHIIEWARVALDAAIGRALTRRPDESALSSPSELSAAISRYDGEIGVVEQSLAGECREFDPLLRRAMA</sequence>
<feature type="domain" description="Acyl-CoA dehydrogenase/oxidase C-terminal" evidence="6">
    <location>
        <begin position="239"/>
        <end position="386"/>
    </location>
</feature>
<dbReference type="Gene3D" id="1.20.140.10">
    <property type="entry name" value="Butyryl-CoA Dehydrogenase, subunit A, domain 3"/>
    <property type="match status" value="1"/>
</dbReference>
<dbReference type="Pfam" id="PF02771">
    <property type="entry name" value="Acyl-CoA_dh_N"/>
    <property type="match status" value="1"/>
</dbReference>
<keyword evidence="4 5" id="KW-0274">FAD</keyword>
<dbReference type="Pfam" id="PF00441">
    <property type="entry name" value="Acyl-CoA_dh_1"/>
    <property type="match status" value="1"/>
</dbReference>
<evidence type="ECO:0000313" key="10">
    <source>
        <dbReference type="Proteomes" id="UP000075635"/>
    </source>
</evidence>
<dbReference type="SUPFAM" id="SSF47203">
    <property type="entry name" value="Acyl-CoA dehydrogenase C-terminal domain-like"/>
    <property type="match status" value="1"/>
</dbReference>
<evidence type="ECO:0000259" key="6">
    <source>
        <dbReference type="Pfam" id="PF00441"/>
    </source>
</evidence>
<dbReference type="InterPro" id="IPR009075">
    <property type="entry name" value="AcylCo_DH/oxidase_C"/>
</dbReference>
<comment type="caution">
    <text evidence="9">The sequence shown here is derived from an EMBL/GenBank/DDBJ whole genome shotgun (WGS) entry which is preliminary data.</text>
</comment>
<evidence type="ECO:0000256" key="1">
    <source>
        <dbReference type="ARBA" id="ARBA00001974"/>
    </source>
</evidence>
<feature type="domain" description="Acyl-CoA dehydrogenase/oxidase N-terminal" evidence="8">
    <location>
        <begin position="23"/>
        <end position="124"/>
    </location>
</feature>
<dbReference type="InterPro" id="IPR046373">
    <property type="entry name" value="Acyl-CoA_Oxase/DH_mid-dom_sf"/>
</dbReference>
<dbReference type="PANTHER" id="PTHR43884">
    <property type="entry name" value="ACYL-COA DEHYDROGENASE"/>
    <property type="match status" value="1"/>
</dbReference>
<evidence type="ECO:0000256" key="3">
    <source>
        <dbReference type="ARBA" id="ARBA00022630"/>
    </source>
</evidence>
<name>A0A150QZA0_SORCE</name>
<dbReference type="PANTHER" id="PTHR43884:SF9">
    <property type="entry name" value="COMPLEX I ASSEMBLY FACTOR ACAD9, MITOCHONDRIAL"/>
    <property type="match status" value="1"/>
</dbReference>
<dbReference type="GO" id="GO:0050660">
    <property type="term" value="F:flavin adenine dinucleotide binding"/>
    <property type="evidence" value="ECO:0007669"/>
    <property type="project" value="InterPro"/>
</dbReference>
<feature type="domain" description="Acyl-CoA oxidase/dehydrogenase middle" evidence="7">
    <location>
        <begin position="129"/>
        <end position="226"/>
    </location>
</feature>
<dbReference type="InterPro" id="IPR036250">
    <property type="entry name" value="AcylCo_DH-like_C"/>
</dbReference>
<gene>
    <name evidence="9" type="ORF">BE17_16040</name>
</gene>
<keyword evidence="3 5" id="KW-0285">Flavoprotein</keyword>
<dbReference type="InterPro" id="IPR037069">
    <property type="entry name" value="AcylCoA_DH/ox_N_sf"/>
</dbReference>
<dbReference type="InterPro" id="IPR006091">
    <property type="entry name" value="Acyl-CoA_Oxase/DH_mid-dom"/>
</dbReference>
<comment type="cofactor">
    <cofactor evidence="1 5">
        <name>FAD</name>
        <dbReference type="ChEBI" id="CHEBI:57692"/>
    </cofactor>
</comment>
<dbReference type="InterPro" id="IPR013786">
    <property type="entry name" value="AcylCoA_DH/ox_N"/>
</dbReference>
<comment type="similarity">
    <text evidence="2 5">Belongs to the acyl-CoA dehydrogenase family.</text>
</comment>
<evidence type="ECO:0008006" key="11">
    <source>
        <dbReference type="Google" id="ProtNLM"/>
    </source>
</evidence>
<evidence type="ECO:0000313" key="9">
    <source>
        <dbReference type="EMBL" id="KYF73275.1"/>
    </source>
</evidence>
<dbReference type="Gene3D" id="2.40.110.10">
    <property type="entry name" value="Butyryl-CoA Dehydrogenase, subunit A, domain 2"/>
    <property type="match status" value="1"/>
</dbReference>
<dbReference type="Pfam" id="PF02770">
    <property type="entry name" value="Acyl-CoA_dh_M"/>
    <property type="match status" value="1"/>
</dbReference>
<organism evidence="9 10">
    <name type="scientific">Sorangium cellulosum</name>
    <name type="common">Polyangium cellulosum</name>
    <dbReference type="NCBI Taxonomy" id="56"/>
    <lineage>
        <taxon>Bacteria</taxon>
        <taxon>Pseudomonadati</taxon>
        <taxon>Myxococcota</taxon>
        <taxon>Polyangia</taxon>
        <taxon>Polyangiales</taxon>
        <taxon>Polyangiaceae</taxon>
        <taxon>Sorangium</taxon>
    </lineage>
</organism>
<dbReference type="AlphaFoldDB" id="A0A150QZA0"/>
<proteinExistence type="inferred from homology"/>
<dbReference type="InterPro" id="IPR009100">
    <property type="entry name" value="AcylCoA_DH/oxidase_NM_dom_sf"/>
</dbReference>
<evidence type="ECO:0000256" key="5">
    <source>
        <dbReference type="RuleBase" id="RU362125"/>
    </source>
</evidence>
<dbReference type="GO" id="GO:0003995">
    <property type="term" value="F:acyl-CoA dehydrogenase activity"/>
    <property type="evidence" value="ECO:0007669"/>
    <property type="project" value="TreeGrafter"/>
</dbReference>
<dbReference type="SUPFAM" id="SSF56645">
    <property type="entry name" value="Acyl-CoA dehydrogenase NM domain-like"/>
    <property type="match status" value="1"/>
</dbReference>
<protein>
    <recommendedName>
        <fullName evidence="11">Acyl-CoA dehydrogenase</fullName>
    </recommendedName>
</protein>
<dbReference type="EMBL" id="JEMB01003383">
    <property type="protein sequence ID" value="KYF73275.1"/>
    <property type="molecule type" value="Genomic_DNA"/>
</dbReference>
<dbReference type="Proteomes" id="UP000075635">
    <property type="component" value="Unassembled WGS sequence"/>
</dbReference>
<reference evidence="9 10" key="1">
    <citation type="submission" date="2014-02" db="EMBL/GenBank/DDBJ databases">
        <title>The small core and large imbalanced accessory genome model reveals a collaborative survival strategy of Sorangium cellulosum strains in nature.</title>
        <authorList>
            <person name="Han K."/>
            <person name="Peng R."/>
            <person name="Blom J."/>
            <person name="Li Y.-Z."/>
        </authorList>
    </citation>
    <scope>NUCLEOTIDE SEQUENCE [LARGE SCALE GENOMIC DNA]</scope>
    <source>
        <strain evidence="9 10">So0011-07</strain>
    </source>
</reference>
<evidence type="ECO:0000256" key="4">
    <source>
        <dbReference type="ARBA" id="ARBA00022827"/>
    </source>
</evidence>
<evidence type="ECO:0000256" key="2">
    <source>
        <dbReference type="ARBA" id="ARBA00009347"/>
    </source>
</evidence>
<keyword evidence="5" id="KW-0560">Oxidoreductase</keyword>
<evidence type="ECO:0000259" key="8">
    <source>
        <dbReference type="Pfam" id="PF02771"/>
    </source>
</evidence>
<accession>A0A150QZA0</accession>
<dbReference type="Gene3D" id="1.10.540.10">
    <property type="entry name" value="Acyl-CoA dehydrogenase/oxidase, N-terminal domain"/>
    <property type="match status" value="1"/>
</dbReference>